<dbReference type="PANTHER" id="PTHR43742:SF10">
    <property type="entry name" value="TRIMETHYLAMINE-N-OXIDE REDUCTASE 2"/>
    <property type="match status" value="1"/>
</dbReference>
<evidence type="ECO:0000256" key="4">
    <source>
        <dbReference type="ARBA" id="ARBA00022723"/>
    </source>
</evidence>
<evidence type="ECO:0000259" key="7">
    <source>
        <dbReference type="Pfam" id="PF01568"/>
    </source>
</evidence>
<reference evidence="8 9" key="1">
    <citation type="submission" date="2021-01" db="EMBL/GenBank/DDBJ databases">
        <title>Belnapia mucosa sp. nov. and Belnapia arida sp. nov., isolated from the Tabernas Desert (Almeria, Spain).</title>
        <authorList>
            <person name="Molina-Menor E."/>
            <person name="Vidal-Verdu A."/>
            <person name="Calonge A."/>
            <person name="Satari L."/>
            <person name="Pereto Magraner J."/>
            <person name="Porcar Miralles M."/>
        </authorList>
    </citation>
    <scope>NUCLEOTIDE SEQUENCE [LARGE SCALE GENOMIC DNA]</scope>
    <source>
        <strain evidence="8 9">T6</strain>
    </source>
</reference>
<dbReference type="RefSeq" id="WP_202827440.1">
    <property type="nucleotide sequence ID" value="NZ_JAEUXJ010000010.1"/>
</dbReference>
<dbReference type="SUPFAM" id="SSF50692">
    <property type="entry name" value="ADC-like"/>
    <property type="match status" value="1"/>
</dbReference>
<dbReference type="InterPro" id="IPR009010">
    <property type="entry name" value="Asp_de-COase-like_dom_sf"/>
</dbReference>
<keyword evidence="5" id="KW-0560">Oxidoreductase</keyword>
<organism evidence="8 9">
    <name type="scientific">Belnapia mucosa</name>
    <dbReference type="NCBI Taxonomy" id="2804532"/>
    <lineage>
        <taxon>Bacteria</taxon>
        <taxon>Pseudomonadati</taxon>
        <taxon>Pseudomonadota</taxon>
        <taxon>Alphaproteobacteria</taxon>
        <taxon>Acetobacterales</taxon>
        <taxon>Roseomonadaceae</taxon>
        <taxon>Belnapia</taxon>
    </lineage>
</organism>
<dbReference type="PROSITE" id="PS00490">
    <property type="entry name" value="MOLYBDOPTERIN_PROK_2"/>
    <property type="match status" value="1"/>
</dbReference>
<evidence type="ECO:0000256" key="3">
    <source>
        <dbReference type="ARBA" id="ARBA00022505"/>
    </source>
</evidence>
<evidence type="ECO:0000259" key="6">
    <source>
        <dbReference type="Pfam" id="PF00384"/>
    </source>
</evidence>
<comment type="cofactor">
    <cofactor evidence="1">
        <name>Mo-bis(molybdopterin guanine dinucleotide)</name>
        <dbReference type="ChEBI" id="CHEBI:60539"/>
    </cofactor>
</comment>
<dbReference type="Pfam" id="PF00384">
    <property type="entry name" value="Molybdopterin"/>
    <property type="match status" value="1"/>
</dbReference>
<feature type="domain" description="Molybdopterin oxidoreductase" evidence="6">
    <location>
        <begin position="49"/>
        <end position="505"/>
    </location>
</feature>
<accession>A0ABS1V7P7</accession>
<evidence type="ECO:0000256" key="2">
    <source>
        <dbReference type="ARBA" id="ARBA00010312"/>
    </source>
</evidence>
<name>A0ABS1V7P7_9PROT</name>
<dbReference type="InterPro" id="IPR006657">
    <property type="entry name" value="MoPterin_dinucl-bd_dom"/>
</dbReference>
<dbReference type="EMBL" id="JAEUXJ010000010">
    <property type="protein sequence ID" value="MBL6457691.1"/>
    <property type="molecule type" value="Genomic_DNA"/>
</dbReference>
<dbReference type="PANTHER" id="PTHR43742">
    <property type="entry name" value="TRIMETHYLAMINE-N-OXIDE REDUCTASE"/>
    <property type="match status" value="1"/>
</dbReference>
<dbReference type="SUPFAM" id="SSF53706">
    <property type="entry name" value="Formate dehydrogenase/DMSO reductase, domains 1-3"/>
    <property type="match status" value="1"/>
</dbReference>
<dbReference type="Gene3D" id="3.40.50.740">
    <property type="match status" value="1"/>
</dbReference>
<protein>
    <submittedName>
        <fullName evidence="8">Molybdopterin-dependent oxidoreductase</fullName>
    </submittedName>
</protein>
<dbReference type="InterPro" id="IPR050612">
    <property type="entry name" value="Prok_Mopterin_Oxidored"/>
</dbReference>
<dbReference type="Gene3D" id="2.40.40.20">
    <property type="match status" value="1"/>
</dbReference>
<dbReference type="InterPro" id="IPR006655">
    <property type="entry name" value="Mopterin_OxRdtase_prok_CS"/>
</dbReference>
<gene>
    <name evidence="8" type="ORF">JMJ55_20350</name>
</gene>
<evidence type="ECO:0000313" key="8">
    <source>
        <dbReference type="EMBL" id="MBL6457691.1"/>
    </source>
</evidence>
<dbReference type="CDD" id="cd02769">
    <property type="entry name" value="MopB_DMSOR-BSOR-TMAOR"/>
    <property type="match status" value="1"/>
</dbReference>
<dbReference type="InterPro" id="IPR006656">
    <property type="entry name" value="Mopterin_OxRdtase"/>
</dbReference>
<evidence type="ECO:0000313" key="9">
    <source>
        <dbReference type="Proteomes" id="UP000606490"/>
    </source>
</evidence>
<evidence type="ECO:0000256" key="1">
    <source>
        <dbReference type="ARBA" id="ARBA00001942"/>
    </source>
</evidence>
<proteinExistence type="inferred from homology"/>
<keyword evidence="4" id="KW-0479">Metal-binding</keyword>
<dbReference type="Proteomes" id="UP000606490">
    <property type="component" value="Unassembled WGS sequence"/>
</dbReference>
<comment type="caution">
    <text evidence="8">The sequence shown here is derived from an EMBL/GenBank/DDBJ whole genome shotgun (WGS) entry which is preliminary data.</text>
</comment>
<dbReference type="Pfam" id="PF01568">
    <property type="entry name" value="Molydop_binding"/>
    <property type="match status" value="1"/>
</dbReference>
<feature type="domain" description="Molybdopterin dinucleotide-binding" evidence="7">
    <location>
        <begin position="622"/>
        <end position="739"/>
    </location>
</feature>
<keyword evidence="3" id="KW-0500">Molybdenum</keyword>
<sequence>MTAYTASHWGIYEVERDAAGRASLRAFAEDPDPSPIGLHQTDESLARLRVLRPAVRRSWLEHGPGAAPELRGREPFVEVSWETALDLVSAELLRVREAHGNAAIFGGSYGWSSAGRFHHAQSQVHRFLNAVGGYVRHMDSYSLGAGRALMPHVVAPMDELMGMHSSWSVLAEHTQLFVAFGGVPAKNAQISAGGAGRHRVRDGLRRMAERGTRFVNIGPVADNLETGSAVEWIQARPNTDTALMLALAWVLREEGLADRAFLARCCTGYERFERCLSGAEDGTPKTPAWAEPITGVPAARIAALAREMAASRTMLNIAWSLQRASHGEQPFWMLVTLAAMLGQIGLPGGGFGLGYGATNLMGSAHARLPGPTLQQGRNAVRDFIPVARIADMLLNPGAPFTYVGGHYAYPDIRLIYWAGGNPFHHHQDLNRLERAWRKPETIIFHEQYWTPAARRADIVLPATTTLERTDIGSSTREGYLVAMRPVASPAGEARDDYDIFADLAARLGAAEAYTEGLDSEGWLRRLYAETRQKSAGMGIDLPEYDAFQETGLVSLAAHDRPNVMLEAFRADPGAHALGTPSGRIEITSERIAGFGLPDCPGYPVWREPLEWLGGAGTDRHPLHLISDQPVRRLHSQLDASGYSTAGKRHGRELIHIHPEDADERGLADGDIVEVFNDRGRCQAAVCRTGQVMRGVVRLNTGAWYDPDPVTGVEKHGNPNVLTPDIGASGFSQGCIAQTCLVQVGGPVADPPPVTAFALPELIPQGQWKARGPRP</sequence>
<evidence type="ECO:0000256" key="5">
    <source>
        <dbReference type="ARBA" id="ARBA00023002"/>
    </source>
</evidence>
<dbReference type="Gene3D" id="3.90.55.10">
    <property type="entry name" value="Dimethylsulfoxide Reductase, domain 3"/>
    <property type="match status" value="1"/>
</dbReference>
<dbReference type="Gene3D" id="3.40.228.10">
    <property type="entry name" value="Dimethylsulfoxide Reductase, domain 2"/>
    <property type="match status" value="1"/>
</dbReference>
<comment type="similarity">
    <text evidence="2">Belongs to the prokaryotic molybdopterin-containing oxidoreductase family.</text>
</comment>
<keyword evidence="9" id="KW-1185">Reference proteome</keyword>